<evidence type="ECO:0000313" key="1">
    <source>
        <dbReference type="EMBL" id="GAI58533.1"/>
    </source>
</evidence>
<organism evidence="1">
    <name type="scientific">marine sediment metagenome</name>
    <dbReference type="NCBI Taxonomy" id="412755"/>
    <lineage>
        <taxon>unclassified sequences</taxon>
        <taxon>metagenomes</taxon>
        <taxon>ecological metagenomes</taxon>
    </lineage>
</organism>
<reference evidence="1" key="1">
    <citation type="journal article" date="2014" name="Front. Microbiol.">
        <title>High frequency of phylogenetically diverse reductive dehalogenase-homologous genes in deep subseafloor sedimentary metagenomes.</title>
        <authorList>
            <person name="Kawai M."/>
            <person name="Futagami T."/>
            <person name="Toyoda A."/>
            <person name="Takaki Y."/>
            <person name="Nishi S."/>
            <person name="Hori S."/>
            <person name="Arai W."/>
            <person name="Tsubouchi T."/>
            <person name="Morono Y."/>
            <person name="Uchiyama I."/>
            <person name="Ito T."/>
            <person name="Fujiyama A."/>
            <person name="Inagaki F."/>
            <person name="Takami H."/>
        </authorList>
    </citation>
    <scope>NUCLEOTIDE SEQUENCE</scope>
    <source>
        <strain evidence="1">Expedition CK06-06</strain>
    </source>
</reference>
<sequence>KVTISKIALEAKMDYRVVEKAVRGLEKKGIIKIIGTTIILQ</sequence>
<dbReference type="AlphaFoldDB" id="X1PRU3"/>
<feature type="non-terminal residue" evidence="1">
    <location>
        <position position="1"/>
    </location>
</feature>
<dbReference type="EMBL" id="BARV01037038">
    <property type="protein sequence ID" value="GAI58533.1"/>
    <property type="molecule type" value="Genomic_DNA"/>
</dbReference>
<accession>X1PRU3</accession>
<gene>
    <name evidence="1" type="ORF">S06H3_57386</name>
</gene>
<comment type="caution">
    <text evidence="1">The sequence shown here is derived from an EMBL/GenBank/DDBJ whole genome shotgun (WGS) entry which is preliminary data.</text>
</comment>
<name>X1PRU3_9ZZZZ</name>
<proteinExistence type="predicted"/>
<protein>
    <submittedName>
        <fullName evidence="1">Uncharacterized protein</fullName>
    </submittedName>
</protein>